<evidence type="ECO:0000313" key="2">
    <source>
        <dbReference type="Proteomes" id="UP000659047"/>
    </source>
</evidence>
<proteinExistence type="predicted"/>
<sequence>MPGALLFPAAVAKLKFARPGYAWLNVINAIGMMRHQRFTALAGLFLM</sequence>
<dbReference type="EMBL" id="JAEPBH010000047">
    <property type="protein sequence ID" value="MBK4716641.1"/>
    <property type="molecule type" value="Genomic_DNA"/>
</dbReference>
<dbReference type="AlphaFoldDB" id="A0A8K0XXS1"/>
<gene>
    <name evidence="1" type="ORF">JJB97_15140</name>
</gene>
<name>A0A8K0XXS1_9ENTR</name>
<organism evidence="1 2">
    <name type="scientific">Tenebrionibacter intestinalis</name>
    <dbReference type="NCBI Taxonomy" id="2799638"/>
    <lineage>
        <taxon>Bacteria</taxon>
        <taxon>Pseudomonadati</taxon>
        <taxon>Pseudomonadota</taxon>
        <taxon>Gammaproteobacteria</taxon>
        <taxon>Enterobacterales</taxon>
        <taxon>Enterobacteriaceae</taxon>
        <taxon>Tenebrionibacter/Tenebrionicola group</taxon>
        <taxon>Tenebrionibacter</taxon>
    </lineage>
</organism>
<reference evidence="1" key="1">
    <citation type="submission" date="2021-01" db="EMBL/GenBank/DDBJ databases">
        <title>Intestinitalea alba gen. nov., sp. nov., a novel genus of the family Enterobacteriaceae, isolated from the gut of the plastic-eating mealworm Tenebrio molitor L.</title>
        <authorList>
            <person name="Yang Y."/>
        </authorList>
    </citation>
    <scope>NUCLEOTIDE SEQUENCE</scope>
    <source>
        <strain evidence="1">BIT-L3</strain>
    </source>
</reference>
<evidence type="ECO:0000313" key="1">
    <source>
        <dbReference type="EMBL" id="MBK4716641.1"/>
    </source>
</evidence>
<comment type="caution">
    <text evidence="1">The sequence shown here is derived from an EMBL/GenBank/DDBJ whole genome shotgun (WGS) entry which is preliminary data.</text>
</comment>
<keyword evidence="2" id="KW-1185">Reference proteome</keyword>
<accession>A0A8K0XXS1</accession>
<protein>
    <submittedName>
        <fullName evidence="1">Uncharacterized protein</fullName>
    </submittedName>
</protein>
<dbReference type="Proteomes" id="UP000659047">
    <property type="component" value="Unassembled WGS sequence"/>
</dbReference>